<dbReference type="AlphaFoldDB" id="D0P4C1"/>
<proteinExistence type="predicted"/>
<protein>
    <submittedName>
        <fullName evidence="1">Uncharacterized protein</fullName>
    </submittedName>
</protein>
<dbReference type="KEGG" id="pif:PITG_21492"/>
<dbReference type="OrthoDB" id="127169at2759"/>
<sequence>MATRQHLRIYRSLEQDKEHYVGFSLCSDKTPKNRRIAFKPQLLHLRGGDKVQLSSSSLGHPHGTVHGWWVGRTKLRVYEGNKLDKTTKGQGLYGSYSLPEMYNMDETAIQFDMPPARTWTIKGRKGSAKIQNLTKHCGRMTAVLTVRADEEGMRVVAEQACATMVPLPAKATSFVDKRKGGDTVAATNRYKQLQPLSLLLEFYVENKALTSWKGFSSLITPPRF</sequence>
<dbReference type="EMBL" id="DS028543">
    <property type="protein sequence ID" value="EEY64745.1"/>
    <property type="molecule type" value="Genomic_DNA"/>
</dbReference>
<dbReference type="InParanoid" id="D0P4C1"/>
<dbReference type="Proteomes" id="UP000006643">
    <property type="component" value="Unassembled WGS sequence"/>
</dbReference>
<dbReference type="GeneID" id="9477861"/>
<gene>
    <name evidence="1" type="ORF">PITG_21492</name>
</gene>
<name>D0P4C1_PHYIT</name>
<organism evidence="1 2">
    <name type="scientific">Phytophthora infestans (strain T30-4)</name>
    <name type="common">Potato late blight agent</name>
    <dbReference type="NCBI Taxonomy" id="403677"/>
    <lineage>
        <taxon>Eukaryota</taxon>
        <taxon>Sar</taxon>
        <taxon>Stramenopiles</taxon>
        <taxon>Oomycota</taxon>
        <taxon>Peronosporomycetes</taxon>
        <taxon>Peronosporales</taxon>
        <taxon>Peronosporaceae</taxon>
        <taxon>Phytophthora</taxon>
    </lineage>
</organism>
<evidence type="ECO:0000313" key="1">
    <source>
        <dbReference type="EMBL" id="EEY64745.1"/>
    </source>
</evidence>
<dbReference type="RefSeq" id="XP_002894852.1">
    <property type="nucleotide sequence ID" value="XM_002894806.1"/>
</dbReference>
<evidence type="ECO:0000313" key="2">
    <source>
        <dbReference type="Proteomes" id="UP000006643"/>
    </source>
</evidence>
<dbReference type="VEuPathDB" id="FungiDB:PITG_21492"/>
<reference evidence="2" key="1">
    <citation type="journal article" date="2009" name="Nature">
        <title>Genome sequence and analysis of the Irish potato famine pathogen Phytophthora infestans.</title>
        <authorList>
            <consortium name="The Broad Institute Genome Sequencing Platform"/>
            <person name="Haas B.J."/>
            <person name="Kamoun S."/>
            <person name="Zody M.C."/>
            <person name="Jiang R.H."/>
            <person name="Handsaker R.E."/>
            <person name="Cano L.M."/>
            <person name="Grabherr M."/>
            <person name="Kodira C.D."/>
            <person name="Raffaele S."/>
            <person name="Torto-Alalibo T."/>
            <person name="Bozkurt T.O."/>
            <person name="Ah-Fong A.M."/>
            <person name="Alvarado L."/>
            <person name="Anderson V.L."/>
            <person name="Armstrong M.R."/>
            <person name="Avrova A."/>
            <person name="Baxter L."/>
            <person name="Beynon J."/>
            <person name="Boevink P.C."/>
            <person name="Bollmann S.R."/>
            <person name="Bos J.I."/>
            <person name="Bulone V."/>
            <person name="Cai G."/>
            <person name="Cakir C."/>
            <person name="Carrington J.C."/>
            <person name="Chawner M."/>
            <person name="Conti L."/>
            <person name="Costanzo S."/>
            <person name="Ewan R."/>
            <person name="Fahlgren N."/>
            <person name="Fischbach M.A."/>
            <person name="Fugelstad J."/>
            <person name="Gilroy E.M."/>
            <person name="Gnerre S."/>
            <person name="Green P.J."/>
            <person name="Grenville-Briggs L.J."/>
            <person name="Griffith J."/>
            <person name="Grunwald N.J."/>
            <person name="Horn K."/>
            <person name="Horner N.R."/>
            <person name="Hu C.H."/>
            <person name="Huitema E."/>
            <person name="Jeong D.H."/>
            <person name="Jones A.M."/>
            <person name="Jones J.D."/>
            <person name="Jones R.W."/>
            <person name="Karlsson E.K."/>
            <person name="Kunjeti S.G."/>
            <person name="Lamour K."/>
            <person name="Liu Z."/>
            <person name="Ma L."/>
            <person name="Maclean D."/>
            <person name="Chibucos M.C."/>
            <person name="McDonald H."/>
            <person name="McWalters J."/>
            <person name="Meijer H.J."/>
            <person name="Morgan W."/>
            <person name="Morris P.F."/>
            <person name="Munro C.A."/>
            <person name="O'Neill K."/>
            <person name="Ospina-Giraldo M."/>
            <person name="Pinzon A."/>
            <person name="Pritchard L."/>
            <person name="Ramsahoye B."/>
            <person name="Ren Q."/>
            <person name="Restrepo S."/>
            <person name="Roy S."/>
            <person name="Sadanandom A."/>
            <person name="Savidor A."/>
            <person name="Schornack S."/>
            <person name="Schwartz D.C."/>
            <person name="Schumann U.D."/>
            <person name="Schwessinger B."/>
            <person name="Seyer L."/>
            <person name="Sharpe T."/>
            <person name="Silvar C."/>
            <person name="Song J."/>
            <person name="Studholme D.J."/>
            <person name="Sykes S."/>
            <person name="Thines M."/>
            <person name="van de Vondervoort P.J."/>
            <person name="Phuntumart V."/>
            <person name="Wawra S."/>
            <person name="Weide R."/>
            <person name="Win J."/>
            <person name="Young C."/>
            <person name="Zhou S."/>
            <person name="Fry W."/>
            <person name="Meyers B.C."/>
            <person name="van West P."/>
            <person name="Ristaino J."/>
            <person name="Govers F."/>
            <person name="Birch P.R."/>
            <person name="Whisson S.C."/>
            <person name="Judelson H.S."/>
            <person name="Nusbaum C."/>
        </authorList>
    </citation>
    <scope>NUCLEOTIDE SEQUENCE [LARGE SCALE GENOMIC DNA]</scope>
    <source>
        <strain evidence="2">T30-4</strain>
    </source>
</reference>
<dbReference type="HOGENOM" id="CLU_1237139_0_0_1"/>
<keyword evidence="2" id="KW-1185">Reference proteome</keyword>
<accession>D0P4C1</accession>